<dbReference type="Pfam" id="PF15880">
    <property type="entry name" value="NDUFV3"/>
    <property type="match status" value="1"/>
</dbReference>
<reference evidence="2" key="3">
    <citation type="submission" date="2025-09" db="UniProtKB">
        <authorList>
            <consortium name="Ensembl"/>
        </authorList>
    </citation>
    <scope>IDENTIFICATION</scope>
</reference>
<proteinExistence type="predicted"/>
<dbReference type="Proteomes" id="UP000694548">
    <property type="component" value="Chromosome sgr14"/>
</dbReference>
<keyword evidence="3" id="KW-1185">Reference proteome</keyword>
<gene>
    <name evidence="2" type="primary">ndufv3</name>
</gene>
<dbReference type="GO" id="GO:0045271">
    <property type="term" value="C:respiratory chain complex I"/>
    <property type="evidence" value="ECO:0007669"/>
    <property type="project" value="InterPro"/>
</dbReference>
<dbReference type="GO" id="GO:0005739">
    <property type="term" value="C:mitochondrion"/>
    <property type="evidence" value="ECO:0007669"/>
    <property type="project" value="InterPro"/>
</dbReference>
<reference evidence="2" key="2">
    <citation type="submission" date="2025-08" db="UniProtKB">
        <authorList>
            <consortium name="Ensembl"/>
        </authorList>
    </citation>
    <scope>IDENTIFICATION</scope>
</reference>
<dbReference type="GO" id="GO:0042775">
    <property type="term" value="P:mitochondrial ATP synthesis coupled electron transport"/>
    <property type="evidence" value="ECO:0007669"/>
    <property type="project" value="TreeGrafter"/>
</dbReference>
<evidence type="ECO:0000313" key="3">
    <source>
        <dbReference type="Proteomes" id="UP000694548"/>
    </source>
</evidence>
<dbReference type="InterPro" id="IPR026193">
    <property type="entry name" value="NDUFV3"/>
</dbReference>
<sequence>MAASFLRSGRLASLKCLQVDGWGALRNSPAVWFCSQAKDSTKPVKKTKAAAKKAAAAETPAPEEPFDNSTYKNYQHHGYTAYTFVDLDVAMAQYRLPQPSSGRPSPRH</sequence>
<dbReference type="Ensembl" id="ENSNFUT00015034137.1">
    <property type="protein sequence ID" value="ENSNFUP00015032657.1"/>
    <property type="gene ID" value="ENSNFUG00015015997.1"/>
</dbReference>
<accession>A0A8C6MDZ5</accession>
<feature type="region of interest" description="Disordered" evidence="1">
    <location>
        <begin position="44"/>
        <end position="70"/>
    </location>
</feature>
<dbReference type="PANTHER" id="PTHR17117">
    <property type="entry name" value="NADH-UBIQUINONE OXIDOREDUCTASE"/>
    <property type="match status" value="1"/>
</dbReference>
<evidence type="ECO:0000256" key="1">
    <source>
        <dbReference type="SAM" id="MobiDB-lite"/>
    </source>
</evidence>
<reference evidence="2" key="1">
    <citation type="submission" date="2014-08" db="EMBL/GenBank/DDBJ databases">
        <authorList>
            <person name="Senf B."/>
            <person name="Petzold A."/>
            <person name="Downie B.R."/>
            <person name="Koch P."/>
            <person name="Platzer M."/>
        </authorList>
    </citation>
    <scope>NUCLEOTIDE SEQUENCE [LARGE SCALE GENOMIC DNA]</scope>
    <source>
        <strain evidence="2">GRZ</strain>
    </source>
</reference>
<dbReference type="AlphaFoldDB" id="A0A8C6MDZ5"/>
<dbReference type="GeneTree" id="ENSGT00390000012196"/>
<evidence type="ECO:0000313" key="2">
    <source>
        <dbReference type="Ensembl" id="ENSNFUP00015032657.1"/>
    </source>
</evidence>
<organism evidence="2 3">
    <name type="scientific">Nothobranchius furzeri</name>
    <name type="common">Turquoise killifish</name>
    <dbReference type="NCBI Taxonomy" id="105023"/>
    <lineage>
        <taxon>Eukaryota</taxon>
        <taxon>Metazoa</taxon>
        <taxon>Chordata</taxon>
        <taxon>Craniata</taxon>
        <taxon>Vertebrata</taxon>
        <taxon>Euteleostomi</taxon>
        <taxon>Actinopterygii</taxon>
        <taxon>Neopterygii</taxon>
        <taxon>Teleostei</taxon>
        <taxon>Neoteleostei</taxon>
        <taxon>Acanthomorphata</taxon>
        <taxon>Ovalentaria</taxon>
        <taxon>Atherinomorphae</taxon>
        <taxon>Cyprinodontiformes</taxon>
        <taxon>Nothobranchiidae</taxon>
        <taxon>Nothobranchius</taxon>
    </lineage>
</organism>
<name>A0A8C6MDZ5_NOTFU</name>
<protein>
    <submittedName>
        <fullName evidence="2">Ice-structuring glycoprotein-like</fullName>
    </submittedName>
</protein>
<dbReference type="PANTHER" id="PTHR17117:SF3">
    <property type="entry name" value="NADH DEHYDROGENASE [UBIQUINONE] FLAVOPROTEIN 3, MITOCHONDRIAL"/>
    <property type="match status" value="1"/>
</dbReference>